<feature type="transmembrane region" description="Helical" evidence="2">
    <location>
        <begin position="21"/>
        <end position="38"/>
    </location>
</feature>
<comment type="caution">
    <text evidence="4">The sequence shown here is derived from an EMBL/GenBank/DDBJ whole genome shotgun (WGS) entry which is preliminary data.</text>
</comment>
<dbReference type="PANTHER" id="PTHR12452:SF0">
    <property type="entry name" value="THIOREDOXIN DOMAIN-CONTAINING PROTEIN 17"/>
    <property type="match status" value="1"/>
</dbReference>
<protein>
    <recommendedName>
        <fullName evidence="3">Thioredoxin domain-containing protein</fullName>
    </recommendedName>
</protein>
<name>A0A6G0XTY2_9STRA</name>
<dbReference type="InterPro" id="IPR045108">
    <property type="entry name" value="TXNDC17-like"/>
</dbReference>
<gene>
    <name evidence="4" type="ORF">Ae201684_001620</name>
</gene>
<dbReference type="AlphaFoldDB" id="A0A6G0XTY2"/>
<dbReference type="InterPro" id="IPR036249">
    <property type="entry name" value="Thioredoxin-like_sf"/>
</dbReference>
<evidence type="ECO:0000313" key="4">
    <source>
        <dbReference type="EMBL" id="KAF0743980.1"/>
    </source>
</evidence>
<dbReference type="EMBL" id="VJMJ01000012">
    <property type="protein sequence ID" value="KAF0743980.1"/>
    <property type="molecule type" value="Genomic_DNA"/>
</dbReference>
<evidence type="ECO:0000313" key="5">
    <source>
        <dbReference type="Proteomes" id="UP000481153"/>
    </source>
</evidence>
<keyword evidence="2" id="KW-0472">Membrane</keyword>
<sequence length="337" mass="38003">MTKEGGTSSATASSGMSTFRVFQITMALLLFSTVAYIAKFTTVWTSPVFKPTADDVQFEHMVHLQEVLETRGKNRFFVPDFEAAEAFLRQVDLKEGPMFVLLMSSEVNGSYWCSDCARAKQPFDDALARAPPNTRVLEVSVGAPRDWNDDYNPFRTKSTFHIRKIPALLKYEGNLKTSHLVSEQFVTKPKLLDFVFGTKIPTPRPPKIIRSADEMLAFVKAYKGDYPLFLSFTSGANPHTGRLWCPFCDIADLPIQHYFETAAPENAQLVRVVVADSYGAWKDSNNPFRRQFVVRVAAIPTLVRVSKAQPTDEPSVREYLPLFEDTKALQTFFQAKS</sequence>
<feature type="domain" description="Thioredoxin" evidence="3">
    <location>
        <begin position="214"/>
        <end position="312"/>
    </location>
</feature>
<evidence type="ECO:0000256" key="2">
    <source>
        <dbReference type="SAM" id="Phobius"/>
    </source>
</evidence>
<proteinExistence type="inferred from homology"/>
<keyword evidence="5" id="KW-1185">Reference proteome</keyword>
<accession>A0A6G0XTY2</accession>
<dbReference type="VEuPathDB" id="FungiDB:AeMF1_000797"/>
<dbReference type="InterPro" id="IPR010357">
    <property type="entry name" value="TXNDC17_dom"/>
</dbReference>
<dbReference type="Proteomes" id="UP000481153">
    <property type="component" value="Unassembled WGS sequence"/>
</dbReference>
<organism evidence="4 5">
    <name type="scientific">Aphanomyces euteiches</name>
    <dbReference type="NCBI Taxonomy" id="100861"/>
    <lineage>
        <taxon>Eukaryota</taxon>
        <taxon>Sar</taxon>
        <taxon>Stramenopiles</taxon>
        <taxon>Oomycota</taxon>
        <taxon>Saprolegniomycetes</taxon>
        <taxon>Saprolegniales</taxon>
        <taxon>Verrucalvaceae</taxon>
        <taxon>Aphanomyces</taxon>
    </lineage>
</organism>
<dbReference type="PANTHER" id="PTHR12452">
    <property type="entry name" value="42-9-9 PROTEIN-RELATED"/>
    <property type="match status" value="1"/>
</dbReference>
<evidence type="ECO:0000256" key="1">
    <source>
        <dbReference type="ARBA" id="ARBA00008987"/>
    </source>
</evidence>
<comment type="similarity">
    <text evidence="1">Belongs to the thioredoxin family.</text>
</comment>
<evidence type="ECO:0000259" key="3">
    <source>
        <dbReference type="Pfam" id="PF06110"/>
    </source>
</evidence>
<dbReference type="GO" id="GO:0005829">
    <property type="term" value="C:cytosol"/>
    <property type="evidence" value="ECO:0007669"/>
    <property type="project" value="TreeGrafter"/>
</dbReference>
<reference evidence="4 5" key="1">
    <citation type="submission" date="2019-07" db="EMBL/GenBank/DDBJ databases">
        <title>Genomics analysis of Aphanomyces spp. identifies a new class of oomycete effector associated with host adaptation.</title>
        <authorList>
            <person name="Gaulin E."/>
        </authorList>
    </citation>
    <scope>NUCLEOTIDE SEQUENCE [LARGE SCALE GENOMIC DNA]</scope>
    <source>
        <strain evidence="4 5">ATCC 201684</strain>
    </source>
</reference>
<keyword evidence="2" id="KW-1133">Transmembrane helix</keyword>
<keyword evidence="2" id="KW-0812">Transmembrane</keyword>
<dbReference type="Pfam" id="PF06110">
    <property type="entry name" value="TXD17-like_Trx"/>
    <property type="match status" value="2"/>
</dbReference>
<dbReference type="SUPFAM" id="SSF52833">
    <property type="entry name" value="Thioredoxin-like"/>
    <property type="match status" value="2"/>
</dbReference>
<dbReference type="GO" id="GO:0047134">
    <property type="term" value="F:protein-disulfide reductase [NAD(P)H] activity"/>
    <property type="evidence" value="ECO:0007669"/>
    <property type="project" value="InterPro"/>
</dbReference>
<feature type="domain" description="Thioredoxin" evidence="3">
    <location>
        <begin position="80"/>
        <end position="196"/>
    </location>
</feature>
<dbReference type="Gene3D" id="3.40.30.10">
    <property type="entry name" value="Glutaredoxin"/>
    <property type="match status" value="2"/>
</dbReference>